<dbReference type="EMBL" id="LLYA01000156">
    <property type="protein sequence ID" value="KRR24214.1"/>
    <property type="molecule type" value="Genomic_DNA"/>
</dbReference>
<name>A0A0R3N461_9BRAD</name>
<evidence type="ECO:0000259" key="6">
    <source>
        <dbReference type="PROSITE" id="PS50931"/>
    </source>
</evidence>
<dbReference type="Gene3D" id="3.40.190.10">
    <property type="entry name" value="Periplasmic binding protein-like II"/>
    <property type="match status" value="2"/>
</dbReference>
<evidence type="ECO:0000256" key="4">
    <source>
        <dbReference type="ARBA" id="ARBA00023125"/>
    </source>
</evidence>
<sequence>MLNLIHARSFVTVIATRGVRAAARELDLAPSTIVDHIRQLEEVLAAPLVVRQRGSAMPTDQGARFLPLARALVETAGRVRSLIHLPALRLAASSNVGTYLLQPHIAAFRQSAGIPVEQWIGSNSEVVARLERGEADVAAMEWWDGRPGFTARTWRREPLVVIVGSGHRWARRGSVSVTDLRTEPLLGGESGTGTGYLLRRQLGPIAKSLTIIDGFGSTEAVKRAVRAGCGASIVMEASVADEVATGRLVALRIDGVELDKEIKLIVPATLPPTAPAMAMFDAAQSWQRGLPV</sequence>
<evidence type="ECO:0000313" key="7">
    <source>
        <dbReference type="EMBL" id="KRR24214.1"/>
    </source>
</evidence>
<dbReference type="SUPFAM" id="SSF46785">
    <property type="entry name" value="Winged helix' DNA-binding domain"/>
    <property type="match status" value="1"/>
</dbReference>
<dbReference type="Pfam" id="PF03466">
    <property type="entry name" value="LysR_substrate"/>
    <property type="match status" value="1"/>
</dbReference>
<comment type="function">
    <text evidence="1">NodD regulates the expression of the nodABCFE genes which encode other nodulation proteins. NodD is also a negative regulator of its own expression. Binds flavonoids as inducers.</text>
</comment>
<dbReference type="Proteomes" id="UP000052023">
    <property type="component" value="Unassembled WGS sequence"/>
</dbReference>
<keyword evidence="8" id="KW-1185">Reference proteome</keyword>
<dbReference type="InterPro" id="IPR036390">
    <property type="entry name" value="WH_DNA-bd_sf"/>
</dbReference>
<reference evidence="7 8" key="1">
    <citation type="submission" date="2014-03" db="EMBL/GenBank/DDBJ databases">
        <title>Bradyrhizobium valentinum sp. nov., isolated from effective nodules of Lupinus mariae-josephae, a lupine endemic of basic-lime soils in Eastern Spain.</title>
        <authorList>
            <person name="Duran D."/>
            <person name="Rey L."/>
            <person name="Navarro A."/>
            <person name="Busquets A."/>
            <person name="Imperial J."/>
            <person name="Ruiz-Argueso T."/>
        </authorList>
    </citation>
    <scope>NUCLEOTIDE SEQUENCE [LARGE SCALE GENOMIC DNA]</scope>
    <source>
        <strain evidence="7 8">Ro19</strain>
    </source>
</reference>
<dbReference type="InterPro" id="IPR005119">
    <property type="entry name" value="LysR_subst-bd"/>
</dbReference>
<keyword evidence="3" id="KW-0805">Transcription regulation</keyword>
<keyword evidence="4" id="KW-0238">DNA-binding</keyword>
<feature type="domain" description="HTH lysR-type" evidence="6">
    <location>
        <begin position="2"/>
        <end position="59"/>
    </location>
</feature>
<dbReference type="PANTHER" id="PTHR30126">
    <property type="entry name" value="HTH-TYPE TRANSCRIPTIONAL REGULATOR"/>
    <property type="match status" value="1"/>
</dbReference>
<dbReference type="AlphaFoldDB" id="A0A0R3N461"/>
<proteinExistence type="inferred from homology"/>
<accession>A0A0R3N461</accession>
<evidence type="ECO:0000256" key="5">
    <source>
        <dbReference type="ARBA" id="ARBA00023163"/>
    </source>
</evidence>
<evidence type="ECO:0000256" key="2">
    <source>
        <dbReference type="ARBA" id="ARBA00009437"/>
    </source>
</evidence>
<evidence type="ECO:0000256" key="1">
    <source>
        <dbReference type="ARBA" id="ARBA00003502"/>
    </source>
</evidence>
<evidence type="ECO:0000256" key="3">
    <source>
        <dbReference type="ARBA" id="ARBA00023015"/>
    </source>
</evidence>
<organism evidence="7 8">
    <name type="scientific">Bradyrhizobium retamae</name>
    <dbReference type="NCBI Taxonomy" id="1300035"/>
    <lineage>
        <taxon>Bacteria</taxon>
        <taxon>Pseudomonadati</taxon>
        <taxon>Pseudomonadota</taxon>
        <taxon>Alphaproteobacteria</taxon>
        <taxon>Hyphomicrobiales</taxon>
        <taxon>Nitrobacteraceae</taxon>
        <taxon>Bradyrhizobium</taxon>
    </lineage>
</organism>
<dbReference type="InterPro" id="IPR036388">
    <property type="entry name" value="WH-like_DNA-bd_sf"/>
</dbReference>
<dbReference type="Pfam" id="PF00126">
    <property type="entry name" value="HTH_1"/>
    <property type="match status" value="1"/>
</dbReference>
<dbReference type="SUPFAM" id="SSF53850">
    <property type="entry name" value="Periplasmic binding protein-like II"/>
    <property type="match status" value="1"/>
</dbReference>
<keyword evidence="5" id="KW-0804">Transcription</keyword>
<dbReference type="OrthoDB" id="8479357at2"/>
<evidence type="ECO:0000313" key="8">
    <source>
        <dbReference type="Proteomes" id="UP000052023"/>
    </source>
</evidence>
<dbReference type="Gene3D" id="1.10.10.10">
    <property type="entry name" value="Winged helix-like DNA-binding domain superfamily/Winged helix DNA-binding domain"/>
    <property type="match status" value="1"/>
</dbReference>
<gene>
    <name evidence="7" type="ORF">CQ13_25980</name>
</gene>
<dbReference type="InterPro" id="IPR000847">
    <property type="entry name" value="LysR_HTH_N"/>
</dbReference>
<dbReference type="GO" id="GO:0000976">
    <property type="term" value="F:transcription cis-regulatory region binding"/>
    <property type="evidence" value="ECO:0007669"/>
    <property type="project" value="TreeGrafter"/>
</dbReference>
<dbReference type="PANTHER" id="PTHR30126:SF39">
    <property type="entry name" value="HTH-TYPE TRANSCRIPTIONAL REGULATOR CYSL"/>
    <property type="match status" value="1"/>
</dbReference>
<protein>
    <recommendedName>
        <fullName evidence="6">HTH lysR-type domain-containing protein</fullName>
    </recommendedName>
</protein>
<dbReference type="GO" id="GO:0003700">
    <property type="term" value="F:DNA-binding transcription factor activity"/>
    <property type="evidence" value="ECO:0007669"/>
    <property type="project" value="InterPro"/>
</dbReference>
<comment type="caution">
    <text evidence="7">The sequence shown here is derived from an EMBL/GenBank/DDBJ whole genome shotgun (WGS) entry which is preliminary data.</text>
</comment>
<comment type="similarity">
    <text evidence="2">Belongs to the LysR transcriptional regulatory family.</text>
</comment>
<dbReference type="RefSeq" id="WP_057844343.1">
    <property type="nucleotide sequence ID" value="NZ_LLYA01000156.1"/>
</dbReference>
<dbReference type="PROSITE" id="PS50931">
    <property type="entry name" value="HTH_LYSR"/>
    <property type="match status" value="1"/>
</dbReference>